<dbReference type="HOGENOM" id="CLU_808221_0_0_9"/>
<accession>G5HEQ1</accession>
<name>G5HEQ1_9FIRM</name>
<organism evidence="2 3">
    <name type="scientific">[Clostridium] citroniae WAL-17108</name>
    <dbReference type="NCBI Taxonomy" id="742733"/>
    <lineage>
        <taxon>Bacteria</taxon>
        <taxon>Bacillati</taxon>
        <taxon>Bacillota</taxon>
        <taxon>Clostridia</taxon>
        <taxon>Lachnospirales</taxon>
        <taxon>Lachnospiraceae</taxon>
        <taxon>Enterocloster</taxon>
    </lineage>
</organism>
<dbReference type="EMBL" id="ADLJ01000007">
    <property type="protein sequence ID" value="EHF00010.1"/>
    <property type="molecule type" value="Genomic_DNA"/>
</dbReference>
<dbReference type="RefSeq" id="WP_007859651.1">
    <property type="nucleotide sequence ID" value="NZ_JH376420.1"/>
</dbReference>
<dbReference type="Gene3D" id="3.40.630.10">
    <property type="entry name" value="Zn peptidases"/>
    <property type="match status" value="1"/>
</dbReference>
<evidence type="ECO:0008006" key="4">
    <source>
        <dbReference type="Google" id="ProtNLM"/>
    </source>
</evidence>
<keyword evidence="1" id="KW-0378">Hydrolase</keyword>
<dbReference type="Proteomes" id="UP000003763">
    <property type="component" value="Unassembled WGS sequence"/>
</dbReference>
<comment type="caution">
    <text evidence="2">The sequence shown here is derived from an EMBL/GenBank/DDBJ whole genome shotgun (WGS) entry which is preliminary data.</text>
</comment>
<dbReference type="PATRIC" id="fig|742733.3.peg.942"/>
<dbReference type="InterPro" id="IPR001261">
    <property type="entry name" value="ArgE/DapE_CS"/>
</dbReference>
<dbReference type="PROSITE" id="PS00758">
    <property type="entry name" value="ARGE_DAPE_CPG2_1"/>
    <property type="match status" value="1"/>
</dbReference>
<gene>
    <name evidence="2" type="ORF">HMPREF9469_00924</name>
</gene>
<reference evidence="2 3" key="1">
    <citation type="submission" date="2011-08" db="EMBL/GenBank/DDBJ databases">
        <title>The Genome Sequence of Clostridium citroniae WAL-17108.</title>
        <authorList>
            <consortium name="The Broad Institute Genome Sequencing Platform"/>
            <person name="Earl A."/>
            <person name="Ward D."/>
            <person name="Feldgarden M."/>
            <person name="Gevers D."/>
            <person name="Finegold S.M."/>
            <person name="Summanen P.H."/>
            <person name="Molitoris D.R."/>
            <person name="Vaisanen M.L."/>
            <person name="Daigneault M."/>
            <person name="Allen-Vercoe E."/>
            <person name="Young S.K."/>
            <person name="Zeng Q."/>
            <person name="Gargeya S."/>
            <person name="Fitzgerald M."/>
            <person name="Haas B."/>
            <person name="Abouelleil A."/>
            <person name="Alvarado L."/>
            <person name="Arachchi H.M."/>
            <person name="Berlin A."/>
            <person name="Brown A."/>
            <person name="Chapman S.B."/>
            <person name="Chen Z."/>
            <person name="Dunbar C."/>
            <person name="Freedman E."/>
            <person name="Gearin G."/>
            <person name="Gellesch M."/>
            <person name="Goldberg J."/>
            <person name="Griggs A."/>
            <person name="Gujja S."/>
            <person name="Heiman D."/>
            <person name="Howarth C."/>
            <person name="Larson L."/>
            <person name="Lui A."/>
            <person name="MacDonald P.J.P."/>
            <person name="Montmayeur A."/>
            <person name="Murphy C."/>
            <person name="Neiman D."/>
            <person name="Pearson M."/>
            <person name="Priest M."/>
            <person name="Roberts A."/>
            <person name="Saif S."/>
            <person name="Shea T."/>
            <person name="Shenoy N."/>
            <person name="Sisk P."/>
            <person name="Stolte C."/>
            <person name="Sykes S."/>
            <person name="Wortman J."/>
            <person name="Nusbaum C."/>
            <person name="Birren B."/>
        </authorList>
    </citation>
    <scope>NUCLEOTIDE SEQUENCE [LARGE SCALE GENOMIC DNA]</scope>
    <source>
        <strain evidence="2 3">WAL-17108</strain>
    </source>
</reference>
<evidence type="ECO:0000256" key="1">
    <source>
        <dbReference type="ARBA" id="ARBA00022801"/>
    </source>
</evidence>
<evidence type="ECO:0000313" key="3">
    <source>
        <dbReference type="Proteomes" id="UP000003763"/>
    </source>
</evidence>
<dbReference type="eggNOG" id="COG0624">
    <property type="taxonomic scope" value="Bacteria"/>
</dbReference>
<protein>
    <recommendedName>
        <fullName evidence="4">Peptidase M28 domain-containing protein</fullName>
    </recommendedName>
</protein>
<sequence length="343" mass="38864">MSKSGKTKGKLYKNENGIGINFSIVPDFIKLCKMTQVQLKEFLPRALIAAGYTDIAVGDGFIYAKGTIPVLLTAHMDTVHKSTVYNFYEQIIEGQHIISSPQGIGGDDRCGIYIILKIVEEYKCSVLFCEDEEIGGVGSGKFCDTDLLYELNSLHYLIELDRAHANDAVFYECDNPEFTEFIIKETGFKECYGTFSDISIIAPQCGIAAVNLSCGYYYAHTVKEEVVVEEMLNTIEVVKRLLLVESKQYEYIERSYGVWHDYERSYGGGYKCGVEDWFDDMDTYSYRKGSKKEKVVYLLVYVNDGGCESEYCVNSSSAESAWGKFFLENGNICFNDVYDYEIF</sequence>
<dbReference type="SUPFAM" id="SSF53187">
    <property type="entry name" value="Zn-dependent exopeptidases"/>
    <property type="match status" value="1"/>
</dbReference>
<proteinExistence type="predicted"/>
<dbReference type="AlphaFoldDB" id="G5HEQ1"/>
<evidence type="ECO:0000313" key="2">
    <source>
        <dbReference type="EMBL" id="EHF00010.1"/>
    </source>
</evidence>